<feature type="compositionally biased region" description="Basic and acidic residues" evidence="1">
    <location>
        <begin position="348"/>
        <end position="365"/>
    </location>
</feature>
<feature type="transmembrane region" description="Helical" evidence="2">
    <location>
        <begin position="162"/>
        <end position="179"/>
    </location>
</feature>
<feature type="region of interest" description="Disordered" evidence="1">
    <location>
        <begin position="348"/>
        <end position="368"/>
    </location>
</feature>
<keyword evidence="2" id="KW-0812">Transmembrane</keyword>
<gene>
    <name evidence="3" type="ORF">SAMN02745168_1363</name>
</gene>
<dbReference type="RefSeq" id="WP_084233982.1">
    <property type="nucleotide sequence ID" value="NZ_FWXW01000003.1"/>
</dbReference>
<feature type="transmembrane region" description="Helical" evidence="2">
    <location>
        <begin position="256"/>
        <end position="275"/>
    </location>
</feature>
<organism evidence="3 4">
    <name type="scientific">Papillibacter cinnamivorans DSM 12816</name>
    <dbReference type="NCBI Taxonomy" id="1122930"/>
    <lineage>
        <taxon>Bacteria</taxon>
        <taxon>Bacillati</taxon>
        <taxon>Bacillota</taxon>
        <taxon>Clostridia</taxon>
        <taxon>Eubacteriales</taxon>
        <taxon>Oscillospiraceae</taxon>
        <taxon>Papillibacter</taxon>
    </lineage>
</organism>
<name>A0A1W2A044_9FIRM</name>
<feature type="transmembrane region" description="Helical" evidence="2">
    <location>
        <begin position="21"/>
        <end position="41"/>
    </location>
</feature>
<feature type="transmembrane region" description="Helical" evidence="2">
    <location>
        <begin position="137"/>
        <end position="155"/>
    </location>
</feature>
<proteinExistence type="predicted"/>
<sequence length="564" mass="64227">MNSLTAAETCPQIIRRRRCRLLLSLAALILLQLGVLTYWGFQKQGFHIDEIYSFQNCNGLYEAFLHDEPGYSDTWHSTEYYAGSLYVREDRRFSYDTVLANVNNDPSHVPLFHLFLHTSCSLFPGIFSKWLGIVPNMLYFVVTQIFLFLCASWFFKGKEKWFAFLPCILWGFSAGAASMVIYVRMYSMLAMWTMGAVYFHLKLLSEKKSAKNLLFAGLFSFLCLMTHYYSALFLFFLAACFVFYRLFLRQWKAAALYAGSMLGAFALMIALWPTALTRGLIGSDRGNEALANLKSLSVSLFAHRLSAYLTILGRAFFYTWTKELSLLLVLLLLACIGKAIYDKTHRPGRNAETRADPNRPADETRSGSVLPRRRPAFFFLAISVAACAAVIAQIAPYYNLRYVSFLLPLAALCFVLLTRWMFRRLFANAAVFPAALLILFAAVTILSYRGGSILYLYPESETYGALMEAHPCGAAVCFYEDCWETADEVTQFLHYPRIYCTREENIASLGSILDEIGYGGDLMVYLDRDTDQYAAVAEILKETDLTKYERLYSDNYFTAYCFSP</sequence>
<accession>A0A1W2A044</accession>
<feature type="transmembrane region" description="Helical" evidence="2">
    <location>
        <begin position="375"/>
        <end position="394"/>
    </location>
</feature>
<reference evidence="3 4" key="1">
    <citation type="submission" date="2017-04" db="EMBL/GenBank/DDBJ databases">
        <authorList>
            <person name="Afonso C.L."/>
            <person name="Miller P.J."/>
            <person name="Scott M.A."/>
            <person name="Spackman E."/>
            <person name="Goraichik I."/>
            <person name="Dimitrov K.M."/>
            <person name="Suarez D.L."/>
            <person name="Swayne D.E."/>
        </authorList>
    </citation>
    <scope>NUCLEOTIDE SEQUENCE [LARGE SCALE GENOMIC DNA]</scope>
    <source>
        <strain evidence="3 4">DSM 12816</strain>
    </source>
</reference>
<feature type="transmembrane region" description="Helical" evidence="2">
    <location>
        <begin position="425"/>
        <end position="448"/>
    </location>
</feature>
<keyword evidence="3" id="KW-0328">Glycosyltransferase</keyword>
<keyword evidence="3" id="KW-0808">Transferase</keyword>
<dbReference type="Proteomes" id="UP000192790">
    <property type="component" value="Unassembled WGS sequence"/>
</dbReference>
<dbReference type="GO" id="GO:0016757">
    <property type="term" value="F:glycosyltransferase activity"/>
    <property type="evidence" value="ECO:0007669"/>
    <property type="project" value="UniProtKB-KW"/>
</dbReference>
<keyword evidence="4" id="KW-1185">Reference proteome</keyword>
<evidence type="ECO:0000313" key="4">
    <source>
        <dbReference type="Proteomes" id="UP000192790"/>
    </source>
</evidence>
<dbReference type="OrthoDB" id="2005760at2"/>
<keyword evidence="2" id="KW-0472">Membrane</keyword>
<evidence type="ECO:0000256" key="1">
    <source>
        <dbReference type="SAM" id="MobiDB-lite"/>
    </source>
</evidence>
<feature type="transmembrane region" description="Helical" evidence="2">
    <location>
        <begin position="324"/>
        <end position="341"/>
    </location>
</feature>
<evidence type="ECO:0000256" key="2">
    <source>
        <dbReference type="SAM" id="Phobius"/>
    </source>
</evidence>
<dbReference type="AlphaFoldDB" id="A0A1W2A044"/>
<feature type="transmembrane region" description="Helical" evidence="2">
    <location>
        <begin position="400"/>
        <end position="418"/>
    </location>
</feature>
<protein>
    <submittedName>
        <fullName evidence="3">Dolichyl-phosphate-mannose-protein mannosyltransferase</fullName>
    </submittedName>
</protein>
<dbReference type="EMBL" id="FWXW01000003">
    <property type="protein sequence ID" value="SMC54010.1"/>
    <property type="molecule type" value="Genomic_DNA"/>
</dbReference>
<feature type="transmembrane region" description="Helical" evidence="2">
    <location>
        <begin position="213"/>
        <end position="244"/>
    </location>
</feature>
<keyword evidence="2" id="KW-1133">Transmembrane helix</keyword>
<evidence type="ECO:0000313" key="3">
    <source>
        <dbReference type="EMBL" id="SMC54010.1"/>
    </source>
</evidence>